<keyword evidence="6" id="KW-0675">Receptor</keyword>
<feature type="transmembrane region" description="Helical" evidence="8">
    <location>
        <begin position="349"/>
        <end position="369"/>
    </location>
</feature>
<dbReference type="InterPro" id="IPR017452">
    <property type="entry name" value="GPCR_Rhodpsn_7TM"/>
</dbReference>
<comment type="caution">
    <text evidence="10">The sequence shown here is derived from an EMBL/GenBank/DDBJ whole genome shotgun (WGS) entry which is preliminary data.</text>
</comment>
<dbReference type="Proteomes" id="UP000663874">
    <property type="component" value="Unassembled WGS sequence"/>
</dbReference>
<accession>A0A818N6X0</accession>
<evidence type="ECO:0000256" key="7">
    <source>
        <dbReference type="ARBA" id="ARBA00023224"/>
    </source>
</evidence>
<dbReference type="GO" id="GO:0005886">
    <property type="term" value="C:plasma membrane"/>
    <property type="evidence" value="ECO:0007669"/>
    <property type="project" value="TreeGrafter"/>
</dbReference>
<keyword evidence="3 8" id="KW-1133">Transmembrane helix</keyword>
<evidence type="ECO:0000313" key="10">
    <source>
        <dbReference type="EMBL" id="CAF3601665.1"/>
    </source>
</evidence>
<evidence type="ECO:0000313" key="11">
    <source>
        <dbReference type="Proteomes" id="UP000663874"/>
    </source>
</evidence>
<sequence>MFKIKRKSQSPSILPSSSSVSRSTLLVSSSSACSTRHHHNNVSLSSSASISPQCNTYKKSQRQQRHEENINNTRSSRSKQFLGYFRCCCYHLCSCTCECSIPSNTSQYGNTSSIFNQKNCAKYFIDFILSTDHLRRYISERNFFETKKTQQNFFLLPKLSFLILLFSCLFPLTIATTTLPPSQITLANRDIYVFTDFGLNTSINFLFYKKPQWHAGCCIRSKETLLSVCNAKSNSTYYLINDNDLIIKPYHIDFLNNQTLFCQRYSVFRYLSRNHLAIFTYCIVTIGILLNTFVFLVLIFGSLRRSTSFALFVALTCFDLLSLASSLFAQLFRTVMTYLKASATFCKMFGIFFLYFRQCSSTTLLLIAIERCIVIKYPFCRHTFNKLRLPLLGFIMFIFVVPIPFDFIFYTSGTLHCEAFDTLQADYYQIFRGFFTVISYAMLPFVGITISNLLIIIELKKSRQRFKAKGENGTMRRFSTNVVEKRGTTVMLLVASFAFLILLGPFYVHWCIAYIFYNYRECHFTRNLYENIQVCMGVFHPYLTVIEKGMRESNHAINFLLYWSTSTRFRADFERIIRRIFFRVFGTIILFFCKHICFCCTTPSWLATLERHVSDTTDLDSSYDLNRKNHTAYKTSHYYSNFERRRQHQLVKATLINNRIPTDTTLTPTASFHTLQEHTAKTVRILTWNPHDPMMRGLENTHQAAHLSKHLSVSNAV</sequence>
<dbReference type="PROSITE" id="PS00237">
    <property type="entry name" value="G_PROTEIN_RECEP_F1_1"/>
    <property type="match status" value="1"/>
</dbReference>
<proteinExistence type="predicted"/>
<gene>
    <name evidence="10" type="ORF">FNK824_LOCUS3449</name>
</gene>
<dbReference type="PROSITE" id="PS51257">
    <property type="entry name" value="PROKAR_LIPOPROTEIN"/>
    <property type="match status" value="1"/>
</dbReference>
<dbReference type="CDD" id="cd00637">
    <property type="entry name" value="7tm_classA_rhodopsin-like"/>
    <property type="match status" value="1"/>
</dbReference>
<dbReference type="PROSITE" id="PS50262">
    <property type="entry name" value="G_PROTEIN_RECEP_F1_2"/>
    <property type="match status" value="1"/>
</dbReference>
<protein>
    <recommendedName>
        <fullName evidence="9">G-protein coupled receptors family 1 profile domain-containing protein</fullName>
    </recommendedName>
</protein>
<evidence type="ECO:0000256" key="4">
    <source>
        <dbReference type="ARBA" id="ARBA00023040"/>
    </source>
</evidence>
<dbReference type="AlphaFoldDB" id="A0A818N6X0"/>
<dbReference type="Pfam" id="PF00001">
    <property type="entry name" value="7tm_1"/>
    <property type="match status" value="1"/>
</dbReference>
<dbReference type="Gene3D" id="1.20.1070.10">
    <property type="entry name" value="Rhodopsin 7-helix transmembrane proteins"/>
    <property type="match status" value="1"/>
</dbReference>
<evidence type="ECO:0000256" key="8">
    <source>
        <dbReference type="SAM" id="Phobius"/>
    </source>
</evidence>
<evidence type="ECO:0000256" key="6">
    <source>
        <dbReference type="ARBA" id="ARBA00023170"/>
    </source>
</evidence>
<reference evidence="10" key="1">
    <citation type="submission" date="2021-02" db="EMBL/GenBank/DDBJ databases">
        <authorList>
            <person name="Nowell W R."/>
        </authorList>
    </citation>
    <scope>NUCLEOTIDE SEQUENCE</scope>
</reference>
<dbReference type="SUPFAM" id="SSF81321">
    <property type="entry name" value="Family A G protein-coupled receptor-like"/>
    <property type="match status" value="1"/>
</dbReference>
<evidence type="ECO:0000256" key="3">
    <source>
        <dbReference type="ARBA" id="ARBA00022989"/>
    </source>
</evidence>
<feature type="transmembrane region" description="Helical" evidence="8">
    <location>
        <begin position="430"/>
        <end position="457"/>
    </location>
</feature>
<feature type="transmembrane region" description="Helical" evidence="8">
    <location>
        <begin position="490"/>
        <end position="517"/>
    </location>
</feature>
<feature type="transmembrane region" description="Helical" evidence="8">
    <location>
        <begin position="278"/>
        <end position="301"/>
    </location>
</feature>
<dbReference type="PANTHER" id="PTHR24243">
    <property type="entry name" value="G-PROTEIN COUPLED RECEPTOR"/>
    <property type="match status" value="1"/>
</dbReference>
<dbReference type="PANTHER" id="PTHR24243:SF233">
    <property type="entry name" value="THYROTROPIN-RELEASING HORMONE RECEPTOR"/>
    <property type="match status" value="1"/>
</dbReference>
<keyword evidence="5 8" id="KW-0472">Membrane</keyword>
<keyword evidence="2 8" id="KW-0812">Transmembrane</keyword>
<evidence type="ECO:0000259" key="9">
    <source>
        <dbReference type="PROSITE" id="PS50262"/>
    </source>
</evidence>
<feature type="transmembrane region" description="Helical" evidence="8">
    <location>
        <begin position="389"/>
        <end position="410"/>
    </location>
</feature>
<feature type="transmembrane region" description="Helical" evidence="8">
    <location>
        <begin position="308"/>
        <end position="329"/>
    </location>
</feature>
<dbReference type="GO" id="GO:0004930">
    <property type="term" value="F:G protein-coupled receptor activity"/>
    <property type="evidence" value="ECO:0007669"/>
    <property type="project" value="UniProtKB-KW"/>
</dbReference>
<name>A0A818N6X0_9BILA</name>
<comment type="subcellular location">
    <subcellularLocation>
        <location evidence="1">Membrane</location>
        <topology evidence="1">Multi-pass membrane protein</topology>
    </subcellularLocation>
</comment>
<feature type="transmembrane region" description="Helical" evidence="8">
    <location>
        <begin position="153"/>
        <end position="174"/>
    </location>
</feature>
<feature type="domain" description="G-protein coupled receptors family 1 profile" evidence="9">
    <location>
        <begin position="290"/>
        <end position="562"/>
    </location>
</feature>
<evidence type="ECO:0000256" key="1">
    <source>
        <dbReference type="ARBA" id="ARBA00004141"/>
    </source>
</evidence>
<keyword evidence="4" id="KW-0297">G-protein coupled receptor</keyword>
<keyword evidence="7" id="KW-0807">Transducer</keyword>
<evidence type="ECO:0000256" key="2">
    <source>
        <dbReference type="ARBA" id="ARBA00022692"/>
    </source>
</evidence>
<dbReference type="InterPro" id="IPR000276">
    <property type="entry name" value="GPCR_Rhodpsn"/>
</dbReference>
<dbReference type="EMBL" id="CAJOBE010000232">
    <property type="protein sequence ID" value="CAF3601665.1"/>
    <property type="molecule type" value="Genomic_DNA"/>
</dbReference>
<organism evidence="10 11">
    <name type="scientific">Rotaria sordida</name>
    <dbReference type="NCBI Taxonomy" id="392033"/>
    <lineage>
        <taxon>Eukaryota</taxon>
        <taxon>Metazoa</taxon>
        <taxon>Spiralia</taxon>
        <taxon>Gnathifera</taxon>
        <taxon>Rotifera</taxon>
        <taxon>Eurotatoria</taxon>
        <taxon>Bdelloidea</taxon>
        <taxon>Philodinida</taxon>
        <taxon>Philodinidae</taxon>
        <taxon>Rotaria</taxon>
    </lineage>
</organism>
<evidence type="ECO:0000256" key="5">
    <source>
        <dbReference type="ARBA" id="ARBA00023136"/>
    </source>
</evidence>